<dbReference type="eggNOG" id="ENOG502STXV">
    <property type="taxonomic scope" value="Eukaryota"/>
</dbReference>
<dbReference type="KEGG" id="gtr:GLOTRDRAFT_128861"/>
<feature type="compositionally biased region" description="Basic and acidic residues" evidence="1">
    <location>
        <begin position="114"/>
        <end position="128"/>
    </location>
</feature>
<dbReference type="Proteomes" id="UP000030669">
    <property type="component" value="Unassembled WGS sequence"/>
</dbReference>
<feature type="region of interest" description="Disordered" evidence="1">
    <location>
        <begin position="110"/>
        <end position="142"/>
    </location>
</feature>
<reference evidence="2 3" key="1">
    <citation type="journal article" date="2012" name="Science">
        <title>The Paleozoic origin of enzymatic lignin decomposition reconstructed from 31 fungal genomes.</title>
        <authorList>
            <person name="Floudas D."/>
            <person name="Binder M."/>
            <person name="Riley R."/>
            <person name="Barry K."/>
            <person name="Blanchette R.A."/>
            <person name="Henrissat B."/>
            <person name="Martinez A.T."/>
            <person name="Otillar R."/>
            <person name="Spatafora J.W."/>
            <person name="Yadav J.S."/>
            <person name="Aerts A."/>
            <person name="Benoit I."/>
            <person name="Boyd A."/>
            <person name="Carlson A."/>
            <person name="Copeland A."/>
            <person name="Coutinho P.M."/>
            <person name="de Vries R.P."/>
            <person name="Ferreira P."/>
            <person name="Findley K."/>
            <person name="Foster B."/>
            <person name="Gaskell J."/>
            <person name="Glotzer D."/>
            <person name="Gorecki P."/>
            <person name="Heitman J."/>
            <person name="Hesse C."/>
            <person name="Hori C."/>
            <person name="Igarashi K."/>
            <person name="Jurgens J.A."/>
            <person name="Kallen N."/>
            <person name="Kersten P."/>
            <person name="Kohler A."/>
            <person name="Kuees U."/>
            <person name="Kumar T.K.A."/>
            <person name="Kuo A."/>
            <person name="LaButti K."/>
            <person name="Larrondo L.F."/>
            <person name="Lindquist E."/>
            <person name="Ling A."/>
            <person name="Lombard V."/>
            <person name="Lucas S."/>
            <person name="Lundell T."/>
            <person name="Martin R."/>
            <person name="McLaughlin D.J."/>
            <person name="Morgenstern I."/>
            <person name="Morin E."/>
            <person name="Murat C."/>
            <person name="Nagy L.G."/>
            <person name="Nolan M."/>
            <person name="Ohm R.A."/>
            <person name="Patyshakuliyeva A."/>
            <person name="Rokas A."/>
            <person name="Ruiz-Duenas F.J."/>
            <person name="Sabat G."/>
            <person name="Salamov A."/>
            <person name="Samejima M."/>
            <person name="Schmutz J."/>
            <person name="Slot J.C."/>
            <person name="St John F."/>
            <person name="Stenlid J."/>
            <person name="Sun H."/>
            <person name="Sun S."/>
            <person name="Syed K."/>
            <person name="Tsang A."/>
            <person name="Wiebenga A."/>
            <person name="Young D."/>
            <person name="Pisabarro A."/>
            <person name="Eastwood D.C."/>
            <person name="Martin F."/>
            <person name="Cullen D."/>
            <person name="Grigoriev I.V."/>
            <person name="Hibbett D.S."/>
        </authorList>
    </citation>
    <scope>NUCLEOTIDE SEQUENCE [LARGE SCALE GENOMIC DNA]</scope>
    <source>
        <strain evidence="2 3">ATCC 11539</strain>
    </source>
</reference>
<feature type="compositionally biased region" description="Low complexity" evidence="1">
    <location>
        <begin position="129"/>
        <end position="142"/>
    </location>
</feature>
<keyword evidence="3" id="KW-1185">Reference proteome</keyword>
<feature type="region of interest" description="Disordered" evidence="1">
    <location>
        <begin position="1"/>
        <end position="98"/>
    </location>
</feature>
<dbReference type="EMBL" id="KB469301">
    <property type="protein sequence ID" value="EPQ55639.1"/>
    <property type="molecule type" value="Genomic_DNA"/>
</dbReference>
<dbReference type="OMA" id="SKPAMHE"/>
<gene>
    <name evidence="2" type="ORF">GLOTRDRAFT_128861</name>
</gene>
<proteinExistence type="predicted"/>
<dbReference type="GeneID" id="19301812"/>
<protein>
    <recommendedName>
        <fullName evidence="4">CsbD-like domain-containing protein</fullName>
    </recommendedName>
</protein>
<name>S7RRN6_GLOTA</name>
<dbReference type="HOGENOM" id="CLU_117766_0_0_1"/>
<dbReference type="AlphaFoldDB" id="S7RRN6"/>
<dbReference type="RefSeq" id="XP_007865709.1">
    <property type="nucleotide sequence ID" value="XM_007867518.1"/>
</dbReference>
<evidence type="ECO:0000313" key="2">
    <source>
        <dbReference type="EMBL" id="EPQ55639.1"/>
    </source>
</evidence>
<evidence type="ECO:0000256" key="1">
    <source>
        <dbReference type="SAM" id="MobiDB-lite"/>
    </source>
</evidence>
<sequence>MSAPQAPHNTALFEQDRPPTHRVHHSEDPLPGTRGVAPAADYSAEATEHFDDQNVPRPSGQVDSAVDEQRPLGTAPTTGGGVAIGGEEDLPMGKAGLGDKIVGKTQKVVGKVAKNPEMHEKGELREAGGKAAAQGQARAPHD</sequence>
<evidence type="ECO:0000313" key="3">
    <source>
        <dbReference type="Proteomes" id="UP000030669"/>
    </source>
</evidence>
<accession>S7RRN6</accession>
<evidence type="ECO:0008006" key="4">
    <source>
        <dbReference type="Google" id="ProtNLM"/>
    </source>
</evidence>
<dbReference type="OrthoDB" id="3210574at2759"/>
<organism evidence="2 3">
    <name type="scientific">Gloeophyllum trabeum (strain ATCC 11539 / FP-39264 / Madison 617)</name>
    <name type="common">Brown rot fungus</name>
    <dbReference type="NCBI Taxonomy" id="670483"/>
    <lineage>
        <taxon>Eukaryota</taxon>
        <taxon>Fungi</taxon>
        <taxon>Dikarya</taxon>
        <taxon>Basidiomycota</taxon>
        <taxon>Agaricomycotina</taxon>
        <taxon>Agaricomycetes</taxon>
        <taxon>Gloeophyllales</taxon>
        <taxon>Gloeophyllaceae</taxon>
        <taxon>Gloeophyllum</taxon>
    </lineage>
</organism>